<dbReference type="GO" id="GO:0012505">
    <property type="term" value="C:endomembrane system"/>
    <property type="evidence" value="ECO:0007669"/>
    <property type="project" value="UniProtKB-SubCell"/>
</dbReference>
<proteinExistence type="predicted"/>
<dbReference type="GO" id="GO:0016740">
    <property type="term" value="F:transferase activity"/>
    <property type="evidence" value="ECO:0007669"/>
    <property type="project" value="UniProtKB-ARBA"/>
</dbReference>
<dbReference type="STRING" id="1229727.Ga0080559_TMP632"/>
<evidence type="ECO:0000256" key="2">
    <source>
        <dbReference type="ARBA" id="ARBA00022692"/>
    </source>
</evidence>
<protein>
    <recommendedName>
        <fullName evidence="8">Protein-S-isoprenylcysteine O-methyltransferase Ste14</fullName>
    </recommendedName>
</protein>
<dbReference type="AlphaFoldDB" id="A0A1U7CZY9"/>
<keyword evidence="2 5" id="KW-0812">Transmembrane</keyword>
<keyword evidence="3 5" id="KW-1133">Transmembrane helix</keyword>
<dbReference type="Proteomes" id="UP000186559">
    <property type="component" value="Chromosome"/>
</dbReference>
<comment type="subcellular location">
    <subcellularLocation>
        <location evidence="1">Endomembrane system</location>
        <topology evidence="1">Multi-pass membrane protein</topology>
    </subcellularLocation>
</comment>
<dbReference type="Gene3D" id="1.20.120.1630">
    <property type="match status" value="1"/>
</dbReference>
<dbReference type="InterPro" id="IPR007318">
    <property type="entry name" value="Phopholipid_MeTrfase"/>
</dbReference>
<sequence>MVPMMRKWLDIPSVWLLGALCLAYWQARAMPAGLSFGPVWADLLGGLLVGGGLLVALLALAELRRNRTSFMPHDEAARLVTGGIFRLSRNPIYLGDVLILAGLILFWDAVLSLVLVPIFVWVVEKRFIEKEEYRLKRKFLASYGRYSQQTRRWI</sequence>
<dbReference type="KEGG" id="tpro:Ga0080559_TMP632"/>
<evidence type="ECO:0000313" key="6">
    <source>
        <dbReference type="EMBL" id="APX21428.1"/>
    </source>
</evidence>
<feature type="transmembrane region" description="Helical" evidence="5">
    <location>
        <begin position="39"/>
        <end position="61"/>
    </location>
</feature>
<dbReference type="PANTHER" id="PTHR12714:SF24">
    <property type="entry name" value="SLR1182 PROTEIN"/>
    <property type="match status" value="1"/>
</dbReference>
<evidence type="ECO:0000256" key="1">
    <source>
        <dbReference type="ARBA" id="ARBA00004127"/>
    </source>
</evidence>
<dbReference type="Pfam" id="PF04191">
    <property type="entry name" value="PEMT"/>
    <property type="match status" value="1"/>
</dbReference>
<keyword evidence="7" id="KW-1185">Reference proteome</keyword>
<evidence type="ECO:0000256" key="3">
    <source>
        <dbReference type="ARBA" id="ARBA00022989"/>
    </source>
</evidence>
<accession>A0A1U7CZY9</accession>
<keyword evidence="4 5" id="KW-0472">Membrane</keyword>
<dbReference type="EMBL" id="CP014796">
    <property type="protein sequence ID" value="APX21428.1"/>
    <property type="molecule type" value="Genomic_DNA"/>
</dbReference>
<dbReference type="PANTHER" id="PTHR12714">
    <property type="entry name" value="PROTEIN-S ISOPRENYLCYSTEINE O-METHYLTRANSFERASE"/>
    <property type="match status" value="1"/>
</dbReference>
<evidence type="ECO:0000256" key="5">
    <source>
        <dbReference type="SAM" id="Phobius"/>
    </source>
</evidence>
<evidence type="ECO:0000313" key="7">
    <source>
        <dbReference type="Proteomes" id="UP000186559"/>
    </source>
</evidence>
<feature type="transmembrane region" description="Helical" evidence="5">
    <location>
        <begin position="97"/>
        <end position="123"/>
    </location>
</feature>
<name>A0A1U7CZY9_9RHOB</name>
<organism evidence="6 7">
    <name type="scientific">Salipiger profundus</name>
    <dbReference type="NCBI Taxonomy" id="1229727"/>
    <lineage>
        <taxon>Bacteria</taxon>
        <taxon>Pseudomonadati</taxon>
        <taxon>Pseudomonadota</taxon>
        <taxon>Alphaproteobacteria</taxon>
        <taxon>Rhodobacterales</taxon>
        <taxon>Roseobacteraceae</taxon>
        <taxon>Salipiger</taxon>
    </lineage>
</organism>
<gene>
    <name evidence="6" type="ORF">Ga0080559_TMP632</name>
</gene>
<evidence type="ECO:0000256" key="4">
    <source>
        <dbReference type="ARBA" id="ARBA00023136"/>
    </source>
</evidence>
<evidence type="ECO:0008006" key="8">
    <source>
        <dbReference type="Google" id="ProtNLM"/>
    </source>
</evidence>
<reference evidence="6 7" key="1">
    <citation type="submission" date="2016-03" db="EMBL/GenBank/DDBJ databases">
        <title>Deep-sea bacteria in the southern Pacific.</title>
        <authorList>
            <person name="Tang K."/>
        </authorList>
    </citation>
    <scope>NUCLEOTIDE SEQUENCE [LARGE SCALE GENOMIC DNA]</scope>
    <source>
        <strain evidence="6 7">JLT2016</strain>
    </source>
</reference>